<dbReference type="PROSITE" id="PS50885">
    <property type="entry name" value="HAMP"/>
    <property type="match status" value="1"/>
</dbReference>
<dbReference type="CDD" id="cd06225">
    <property type="entry name" value="HAMP"/>
    <property type="match status" value="1"/>
</dbReference>
<dbReference type="SUPFAM" id="SSF58104">
    <property type="entry name" value="Methyl-accepting chemotaxis protein (MCP) signaling domain"/>
    <property type="match status" value="1"/>
</dbReference>
<keyword evidence="7 12" id="KW-0472">Membrane</keyword>
<dbReference type="EMBL" id="PTIZ01000007">
    <property type="protein sequence ID" value="PPK75009.1"/>
    <property type="molecule type" value="Genomic_DNA"/>
</dbReference>
<gene>
    <name evidence="16" type="ORF">B0F87_107252</name>
</gene>
<dbReference type="PROSITE" id="PS50112">
    <property type="entry name" value="PAS"/>
    <property type="match status" value="1"/>
</dbReference>
<dbReference type="SMART" id="SM00283">
    <property type="entry name" value="MA"/>
    <property type="match status" value="1"/>
</dbReference>
<organism evidence="16 17">
    <name type="scientific">Methylobacter tundripaludum</name>
    <dbReference type="NCBI Taxonomy" id="173365"/>
    <lineage>
        <taxon>Bacteria</taxon>
        <taxon>Pseudomonadati</taxon>
        <taxon>Pseudomonadota</taxon>
        <taxon>Gammaproteobacteria</taxon>
        <taxon>Methylococcales</taxon>
        <taxon>Methylococcaceae</taxon>
        <taxon>Methylobacter</taxon>
    </lineage>
</organism>
<evidence type="ECO:0000256" key="2">
    <source>
        <dbReference type="ARBA" id="ARBA00022475"/>
    </source>
</evidence>
<comment type="similarity">
    <text evidence="9">Belongs to the methyl-accepting chemotaxis (MCP) protein family.</text>
</comment>
<dbReference type="GO" id="GO:0007165">
    <property type="term" value="P:signal transduction"/>
    <property type="evidence" value="ECO:0007669"/>
    <property type="project" value="UniProtKB-KW"/>
</dbReference>
<dbReference type="Pfam" id="PF00015">
    <property type="entry name" value="MCPsignal"/>
    <property type="match status" value="1"/>
</dbReference>
<keyword evidence="8 10" id="KW-0807">Transducer</keyword>
<dbReference type="PANTHER" id="PTHR43531">
    <property type="entry name" value="PROTEIN ICFG"/>
    <property type="match status" value="1"/>
</dbReference>
<keyword evidence="3" id="KW-0488">Methylation</keyword>
<evidence type="ECO:0000256" key="6">
    <source>
        <dbReference type="ARBA" id="ARBA00022989"/>
    </source>
</evidence>
<dbReference type="SMART" id="SM00091">
    <property type="entry name" value="PAS"/>
    <property type="match status" value="2"/>
</dbReference>
<keyword evidence="2" id="KW-1003">Cell membrane</keyword>
<feature type="compositionally biased region" description="Basic and acidic residues" evidence="11">
    <location>
        <begin position="911"/>
        <end position="921"/>
    </location>
</feature>
<dbReference type="Proteomes" id="UP000240010">
    <property type="component" value="Unassembled WGS sequence"/>
</dbReference>
<dbReference type="SMART" id="SM00086">
    <property type="entry name" value="PAC"/>
    <property type="match status" value="1"/>
</dbReference>
<evidence type="ECO:0000259" key="15">
    <source>
        <dbReference type="PROSITE" id="PS50885"/>
    </source>
</evidence>
<evidence type="ECO:0000256" key="5">
    <source>
        <dbReference type="ARBA" id="ARBA00022692"/>
    </source>
</evidence>
<dbReference type="InterPro" id="IPR013655">
    <property type="entry name" value="PAS_fold_3"/>
</dbReference>
<dbReference type="InterPro" id="IPR003122">
    <property type="entry name" value="Tar_rcpt_lig-bd"/>
</dbReference>
<reference evidence="16 17" key="1">
    <citation type="submission" date="2018-02" db="EMBL/GenBank/DDBJ databases">
        <title>Subsurface microbial communities from deep shales in Ohio and West Virginia, USA.</title>
        <authorList>
            <person name="Wrighton K."/>
        </authorList>
    </citation>
    <scope>NUCLEOTIDE SEQUENCE [LARGE SCALE GENOMIC DNA]</scope>
    <source>
        <strain evidence="16 17">OWC-DMM</strain>
    </source>
</reference>
<evidence type="ECO:0000313" key="16">
    <source>
        <dbReference type="EMBL" id="PPK75009.1"/>
    </source>
</evidence>
<dbReference type="SUPFAM" id="SSF55785">
    <property type="entry name" value="PYP-like sensor domain (PAS domain)"/>
    <property type="match status" value="1"/>
</dbReference>
<dbReference type="GO" id="GO:0005886">
    <property type="term" value="C:plasma membrane"/>
    <property type="evidence" value="ECO:0007669"/>
    <property type="project" value="UniProtKB-SubCell"/>
</dbReference>
<keyword evidence="4" id="KW-0145">Chemotaxis</keyword>
<feature type="transmembrane region" description="Helical" evidence="12">
    <location>
        <begin position="349"/>
        <end position="369"/>
    </location>
</feature>
<dbReference type="Pfam" id="PF02203">
    <property type="entry name" value="TarH"/>
    <property type="match status" value="1"/>
</dbReference>
<evidence type="ECO:0000256" key="3">
    <source>
        <dbReference type="ARBA" id="ARBA00022481"/>
    </source>
</evidence>
<feature type="domain" description="PAS" evidence="14">
    <location>
        <begin position="6"/>
        <end position="76"/>
    </location>
</feature>
<dbReference type="Pfam" id="PF13188">
    <property type="entry name" value="PAS_8"/>
    <property type="match status" value="1"/>
</dbReference>
<dbReference type="InterPro" id="IPR047347">
    <property type="entry name" value="YvaQ-like_sensor"/>
</dbReference>
<evidence type="ECO:0000256" key="11">
    <source>
        <dbReference type="SAM" id="MobiDB-lite"/>
    </source>
</evidence>
<dbReference type="InterPro" id="IPR004089">
    <property type="entry name" value="MCPsignal_dom"/>
</dbReference>
<feature type="region of interest" description="Disordered" evidence="11">
    <location>
        <begin position="910"/>
        <end position="940"/>
    </location>
</feature>
<dbReference type="InterPro" id="IPR051310">
    <property type="entry name" value="MCP_chemotaxis"/>
</dbReference>
<feature type="domain" description="HAMP" evidence="15">
    <location>
        <begin position="370"/>
        <end position="422"/>
    </location>
</feature>
<dbReference type="RefSeq" id="WP_104429502.1">
    <property type="nucleotide sequence ID" value="NZ_PTIZ01000007.1"/>
</dbReference>
<dbReference type="PANTHER" id="PTHR43531:SF14">
    <property type="entry name" value="METHYL-ACCEPTING CHEMOTAXIS PROTEIN I-RELATED"/>
    <property type="match status" value="1"/>
</dbReference>
<evidence type="ECO:0000259" key="14">
    <source>
        <dbReference type="PROSITE" id="PS50112"/>
    </source>
</evidence>
<dbReference type="CDD" id="cd00130">
    <property type="entry name" value="PAS"/>
    <property type="match status" value="1"/>
</dbReference>
<dbReference type="NCBIfam" id="TIGR00229">
    <property type="entry name" value="sensory_box"/>
    <property type="match status" value="1"/>
</dbReference>
<dbReference type="Gene3D" id="3.30.450.20">
    <property type="entry name" value="PAS domain"/>
    <property type="match status" value="2"/>
</dbReference>
<comment type="subcellular location">
    <subcellularLocation>
        <location evidence="1">Cell membrane</location>
        <topology evidence="1">Multi-pass membrane protein</topology>
    </subcellularLocation>
</comment>
<dbReference type="InterPro" id="IPR003660">
    <property type="entry name" value="HAMP_dom"/>
</dbReference>
<proteinExistence type="inferred from homology"/>
<evidence type="ECO:0000256" key="8">
    <source>
        <dbReference type="ARBA" id="ARBA00023224"/>
    </source>
</evidence>
<evidence type="ECO:0000256" key="1">
    <source>
        <dbReference type="ARBA" id="ARBA00004651"/>
    </source>
</evidence>
<dbReference type="InterPro" id="IPR001610">
    <property type="entry name" value="PAC"/>
</dbReference>
<keyword evidence="6 12" id="KW-1133">Transmembrane helix</keyword>
<sequence length="940" mass="102304">MKINMPITNVEHALTETDSIVTKTDLKGVITYANEDFIRICGFTREELICASHNIIRHPDMPAEIFEDFWKSIKAGRPWTGVVKNRCKNGDFYWVLANVTPYYENDKLVGYMSVRSKPSQNQVAEATDAYQKFREGKAGHLKIQDGKIAKKTLMGRFPSLENISIKARLLMVIAIMSALLLIIGGMGLFGMSKASDGLRTVHTNRMLPSNQIFQVQKLLLTNQLRITASLFNPTPELVQKNLAEVEQNIATITRIWEAYIENSLGPDEKILADKVADDKNRFVMEGLQPAISALRSNDAGLARKIIEGKVNPLYEPVGEGIQKLLQLQVGIAKQESDASQSRYYSTREIASVLIASGILLALWLSFSLLRSIVRPLNATISHFGQIAQGNYTNVIEIKAMDEIGRVLAALKAMQIKLGFDVAEAQRIADEHLRIKIALDNVSTGVMIADTDRNIIYANKSVINMFDEAQADIRKLLPHFSVGNLVGTNIDSVHKIPSHQAQLLSDASGCLSPISINWGERYMMVTASPVINTKGKRMGSVAEWLDRTSEVMVEKEVAVILVAAVMGDFTQRIVMQGKTGFYRELSESINQLMQTSESGLNETVRVFNALSHGDLTEKIINHYSGTFGQLKEDANSTVDDLNNTIGQIKEVAESIHTAAKEIAHGNMSLSHRTEVQANSLEQTTASMQKLTSAVHQNSDNAKHASELAVSASNTAGKGVTVIGQVVKMMEAINESSRKVVEIITVIDSIAFQTNILALNAAVEAARAGEQGRGFAVVAGEVRSLAQRAASAAGEIKNLIGDSVEKVEDGSKLVTQAGNTMGDIVNSIRGVTAIMSEISAASAEQTAGIEQVNLAICQMDDVTQQNAALVEQATAAAASLEEQTQQLTVTVTHFKMDGDSRGADNSFATAPVAKKDQADHDPVGHMVKLDPQSADGGGWEEF</sequence>
<dbReference type="Pfam" id="PF08447">
    <property type="entry name" value="PAS_3"/>
    <property type="match status" value="1"/>
</dbReference>
<dbReference type="SMART" id="SM00304">
    <property type="entry name" value="HAMP"/>
    <property type="match status" value="2"/>
</dbReference>
<dbReference type="CDD" id="cd19411">
    <property type="entry name" value="MCP2201-like_sensor"/>
    <property type="match status" value="1"/>
</dbReference>
<accession>A0A2S6HC02</accession>
<dbReference type="GO" id="GO:0006935">
    <property type="term" value="P:chemotaxis"/>
    <property type="evidence" value="ECO:0007669"/>
    <property type="project" value="UniProtKB-KW"/>
</dbReference>
<dbReference type="Pfam" id="PF00672">
    <property type="entry name" value="HAMP"/>
    <property type="match status" value="1"/>
</dbReference>
<dbReference type="InterPro" id="IPR000014">
    <property type="entry name" value="PAS"/>
</dbReference>
<evidence type="ECO:0000256" key="7">
    <source>
        <dbReference type="ARBA" id="ARBA00023136"/>
    </source>
</evidence>
<evidence type="ECO:0000259" key="13">
    <source>
        <dbReference type="PROSITE" id="PS50111"/>
    </source>
</evidence>
<comment type="caution">
    <text evidence="16">The sequence shown here is derived from an EMBL/GenBank/DDBJ whole genome shotgun (WGS) entry which is preliminary data.</text>
</comment>
<dbReference type="CDD" id="cd11386">
    <property type="entry name" value="MCP_signal"/>
    <property type="match status" value="1"/>
</dbReference>
<protein>
    <submittedName>
        <fullName evidence="16">Methyl-accepting chemotaxis sensory transducer with TarH sensor /methyl-accepting chemotaxis sensory transducer with Pas/Pac sensor</fullName>
    </submittedName>
</protein>
<dbReference type="Gene3D" id="1.10.287.950">
    <property type="entry name" value="Methyl-accepting chemotaxis protein"/>
    <property type="match status" value="1"/>
</dbReference>
<evidence type="ECO:0000313" key="17">
    <source>
        <dbReference type="Proteomes" id="UP000240010"/>
    </source>
</evidence>
<dbReference type="Gene3D" id="1.10.8.500">
    <property type="entry name" value="HAMP domain in histidine kinase"/>
    <property type="match status" value="1"/>
</dbReference>
<evidence type="ECO:0000256" key="10">
    <source>
        <dbReference type="PROSITE-ProRule" id="PRU00284"/>
    </source>
</evidence>
<name>A0A2S6HC02_9GAMM</name>
<dbReference type="SUPFAM" id="SSF158472">
    <property type="entry name" value="HAMP domain-like"/>
    <property type="match status" value="1"/>
</dbReference>
<dbReference type="GO" id="GO:0004888">
    <property type="term" value="F:transmembrane signaling receptor activity"/>
    <property type="evidence" value="ECO:0007669"/>
    <property type="project" value="TreeGrafter"/>
</dbReference>
<keyword evidence="5 12" id="KW-0812">Transmembrane</keyword>
<feature type="transmembrane region" description="Helical" evidence="12">
    <location>
        <begin position="169"/>
        <end position="189"/>
    </location>
</feature>
<dbReference type="Pfam" id="PF18947">
    <property type="entry name" value="HAMP_2"/>
    <property type="match status" value="1"/>
</dbReference>
<evidence type="ECO:0000256" key="9">
    <source>
        <dbReference type="ARBA" id="ARBA00029447"/>
    </source>
</evidence>
<dbReference type="PROSITE" id="PS50111">
    <property type="entry name" value="CHEMOTAXIS_TRANSDUC_2"/>
    <property type="match status" value="1"/>
</dbReference>
<feature type="domain" description="Methyl-accepting transducer" evidence="13">
    <location>
        <begin position="650"/>
        <end position="879"/>
    </location>
</feature>
<dbReference type="InterPro" id="IPR035965">
    <property type="entry name" value="PAS-like_dom_sf"/>
</dbReference>
<evidence type="ECO:0000256" key="4">
    <source>
        <dbReference type="ARBA" id="ARBA00022500"/>
    </source>
</evidence>
<dbReference type="AlphaFoldDB" id="A0A2S6HC02"/>
<evidence type="ECO:0000256" key="12">
    <source>
        <dbReference type="SAM" id="Phobius"/>
    </source>
</evidence>
<dbReference type="FunFam" id="1.10.287.950:FF:000001">
    <property type="entry name" value="Methyl-accepting chemotaxis sensory transducer"/>
    <property type="match status" value="1"/>
</dbReference>